<dbReference type="AlphaFoldDB" id="K6YS31"/>
<dbReference type="Proteomes" id="UP000006327">
    <property type="component" value="Unassembled WGS sequence"/>
</dbReference>
<evidence type="ECO:0008006" key="3">
    <source>
        <dbReference type="Google" id="ProtNLM"/>
    </source>
</evidence>
<dbReference type="EMBL" id="BAEO01000058">
    <property type="protein sequence ID" value="GAC20967.1"/>
    <property type="molecule type" value="Genomic_DNA"/>
</dbReference>
<reference evidence="1 2" key="1">
    <citation type="journal article" date="2017" name="Antonie Van Leeuwenhoek">
        <title>Rhizobium rhizosphaerae sp. nov., a novel species isolated from rice rhizosphere.</title>
        <authorList>
            <person name="Zhao J.J."/>
            <person name="Zhang J."/>
            <person name="Zhang R.J."/>
            <person name="Zhang C.W."/>
            <person name="Yin H.Q."/>
            <person name="Zhang X.X."/>
        </authorList>
    </citation>
    <scope>NUCLEOTIDE SEQUENCE [LARGE SCALE GENOMIC DNA]</scope>
    <source>
        <strain evidence="1 2">BSs20135</strain>
    </source>
</reference>
<accession>K6YS31</accession>
<dbReference type="SUPFAM" id="SSF50494">
    <property type="entry name" value="Trypsin-like serine proteases"/>
    <property type="match status" value="1"/>
</dbReference>
<organism evidence="1 2">
    <name type="scientific">Paraglaciecola arctica BSs20135</name>
    <dbReference type="NCBI Taxonomy" id="493475"/>
    <lineage>
        <taxon>Bacteria</taxon>
        <taxon>Pseudomonadati</taxon>
        <taxon>Pseudomonadota</taxon>
        <taxon>Gammaproteobacteria</taxon>
        <taxon>Alteromonadales</taxon>
        <taxon>Alteromonadaceae</taxon>
        <taxon>Paraglaciecola</taxon>
    </lineage>
</organism>
<dbReference type="RefSeq" id="WP_007623435.1">
    <property type="nucleotide sequence ID" value="NZ_BAEO01000058.1"/>
</dbReference>
<keyword evidence="2" id="KW-1185">Reference proteome</keyword>
<dbReference type="InterPro" id="IPR043504">
    <property type="entry name" value="Peptidase_S1_PA_chymotrypsin"/>
</dbReference>
<gene>
    <name evidence="1" type="ORF">GARC_4020</name>
</gene>
<sequence>MDNSILAIYNKDRSVLGTGFVIDSDNDGIFIATCGHVVTNCGDNILVEGTTPTIIQNKYKEGIDLAILYVEGIQLPPLAIQASKITKEAKVIGYTRLLGDPIKESIQGILVKTKIEIKKSDFLTIDTLALSTPEPISNGYSGSPVICNHSNKVVGIVCIQKDKTKNYAICSKHLLDIYSIPNEVKQEVIIPISYGKVELTSVLSDEEHLFIKHSLSENLTASLSSFIADSNIWVEPQLYNIPEDTPKKKF</sequence>
<evidence type="ECO:0000313" key="1">
    <source>
        <dbReference type="EMBL" id="GAC20967.1"/>
    </source>
</evidence>
<name>K6YS31_9ALTE</name>
<dbReference type="Gene3D" id="2.40.10.10">
    <property type="entry name" value="Trypsin-like serine proteases"/>
    <property type="match status" value="2"/>
</dbReference>
<comment type="caution">
    <text evidence="1">The sequence shown here is derived from an EMBL/GenBank/DDBJ whole genome shotgun (WGS) entry which is preliminary data.</text>
</comment>
<dbReference type="eggNOG" id="COG4916">
    <property type="taxonomic scope" value="Bacteria"/>
</dbReference>
<protein>
    <recommendedName>
        <fullName evidence="3">Serine protease</fullName>
    </recommendedName>
</protein>
<dbReference type="OrthoDB" id="9766361at2"/>
<proteinExistence type="predicted"/>
<evidence type="ECO:0000313" key="2">
    <source>
        <dbReference type="Proteomes" id="UP000006327"/>
    </source>
</evidence>
<dbReference type="Pfam" id="PF13365">
    <property type="entry name" value="Trypsin_2"/>
    <property type="match status" value="1"/>
</dbReference>
<dbReference type="InterPro" id="IPR009003">
    <property type="entry name" value="Peptidase_S1_PA"/>
</dbReference>